<dbReference type="InterPro" id="IPR048677">
    <property type="entry name" value="TssM1_hel"/>
</dbReference>
<feature type="domain" description="IcmF-related" evidence="3">
    <location>
        <begin position="401"/>
        <end position="718"/>
    </location>
</feature>
<feature type="domain" description="Type VI secretion system component TssM1 helical" evidence="4">
    <location>
        <begin position="876"/>
        <end position="981"/>
    </location>
</feature>
<dbReference type="PANTHER" id="PTHR36153">
    <property type="entry name" value="INNER MEMBRANE PROTEIN-RELATED"/>
    <property type="match status" value="1"/>
</dbReference>
<reference evidence="5" key="1">
    <citation type="submission" date="2016-01" db="EMBL/GenBank/DDBJ databases">
        <authorList>
            <person name="Peeters C."/>
        </authorList>
    </citation>
    <scope>NUCLEOTIDE SEQUENCE [LARGE SCALE GENOMIC DNA]</scope>
    <source>
        <strain evidence="5">LMG 29317</strain>
    </source>
</reference>
<evidence type="ECO:0000313" key="6">
    <source>
        <dbReference type="Proteomes" id="UP000055019"/>
    </source>
</evidence>
<dbReference type="InterPro" id="IPR009612">
    <property type="entry name" value="IcmF-rel"/>
</dbReference>
<keyword evidence="1" id="KW-1133">Transmembrane helix</keyword>
<comment type="caution">
    <text evidence="5">The sequence shown here is derived from an EMBL/GenBank/DDBJ whole genome shotgun (WGS) entry which is preliminary data.</text>
</comment>
<feature type="transmembrane region" description="Helical" evidence="1">
    <location>
        <begin position="12"/>
        <end position="36"/>
    </location>
</feature>
<evidence type="ECO:0000259" key="2">
    <source>
        <dbReference type="Pfam" id="PF06744"/>
    </source>
</evidence>
<feature type="domain" description="Type VI secretion system IcmF C-terminal" evidence="2">
    <location>
        <begin position="985"/>
        <end position="1088"/>
    </location>
</feature>
<evidence type="ECO:0000259" key="3">
    <source>
        <dbReference type="Pfam" id="PF06761"/>
    </source>
</evidence>
<dbReference type="Proteomes" id="UP000055019">
    <property type="component" value="Unassembled WGS sequence"/>
</dbReference>
<accession>A0A158H3Q5</accession>
<keyword evidence="1" id="KW-0472">Membrane</keyword>
<dbReference type="AlphaFoldDB" id="A0A158H3Q5"/>
<dbReference type="EMBL" id="FCOM02000004">
    <property type="protein sequence ID" value="SAL38370.1"/>
    <property type="molecule type" value="Genomic_DNA"/>
</dbReference>
<evidence type="ECO:0000259" key="4">
    <source>
        <dbReference type="Pfam" id="PF21070"/>
    </source>
</evidence>
<keyword evidence="1" id="KW-0812">Transmembrane</keyword>
<dbReference type="OrthoDB" id="9758229at2"/>
<keyword evidence="6" id="KW-1185">Reference proteome</keyword>
<sequence length="1132" mass="123552">MVLAYAMRESWSWLAGGGLGWAVAAIILAAAILFALEPLVLSSWDRIYGRFFEAQKLDKGSPETTKQNLDARLQNLHDELRTTLGWRWRHAMPWIMLTGEDARINEVAPGLKQFAVLRVGDIILVHASPDTIDAQAWRKQLRRLRWRRPVDTLVSVERFSENSAIDGDAPRALSNIARDLGWAAPVMILHAVGATGKQFSGVQTVGAFIAVPFGTTAHASADALALDLKYIDQSTADHGVALLTGPDQVRYLAELSQYIGLWRERVGQAWQTLCASKWRRAPLAGVMFAPVFMPQIQADLPDDDTVPVGTLASLSHVQPPALLPTWREIGTRVDPRKGRRVGFHWPNALAIALTAVVIAWCVTMTVSFVGNRTIVQSAREAVDAALSAKPGTPAALRTQLELQQQIDTLEYRQQHGAPWYLRAGLNRNDDLLAALWRPYGTIAAHNLRDPIAHQLEALLTQLSQTRADALVSTGDQQRGYNALKTYLMLTQPQHADVAFLVKQLPAVWPAIAEMRTGEWLDISQRLTSFYANHLRAHPDWRAAGSNDLVIAARNTLVNQIGLQNSDDTLYQSVIEQAKGKYADMTLASLLNGADARGLFGSTQTVPGVYTRTAWDGVVSDAIDRAAKEGRVSADWVLADERAARVPGAALEEHQDSEEVRQRLRARYFTEYTAAWQAMLNSIQWQAATNLSSAITQLTRLTDAQTSPLIALMKSVQYQAEAGRPSQALADTLVRKAQDLIGTKAGNPNEPVVNPLDKPFGPLLALMGDDVVTGASGKANGKTSKNAADFSGVSLAHFLTVATTMRLKLQQIATSADAQAMARQMAQAVFQGKLSELTQARDDAALTAASLGSQWAGFGAALFARPLDVAWQTILQPAAASLNEVWRSAVAAPFASSFDGHYPFADTASDASFVELGRYIKPDTGLISRFVATQLAGILQQQGSAWTPNELAPQALQFDPEFLSALRQLSAFGAQLYAQGDASYRFQIMPHPTPEVTRSVLTVDGTKIEYFNQMETFTPIVWPGNEQNGRTMLTWESDTAGTRIAFQANGDWSFLRLLGTAKVKPLDSTSYALTFNQDSGYPLHYDLKAQVGAGPLDLLKLRGFKMPQRVFIVGKGGAISAAPVLPPLPPELQ</sequence>
<dbReference type="InterPro" id="IPR010623">
    <property type="entry name" value="IcmF_C"/>
</dbReference>
<dbReference type="PANTHER" id="PTHR36153:SF1">
    <property type="entry name" value="TYPE VI SECRETION SYSTEM COMPONENT TSSM1"/>
    <property type="match status" value="1"/>
</dbReference>
<gene>
    <name evidence="5" type="ORF">AWB74_01527</name>
</gene>
<organism evidence="5 6">
    <name type="scientific">Caballeronia arvi</name>
    <dbReference type="NCBI Taxonomy" id="1777135"/>
    <lineage>
        <taxon>Bacteria</taxon>
        <taxon>Pseudomonadati</taxon>
        <taxon>Pseudomonadota</taxon>
        <taxon>Betaproteobacteria</taxon>
        <taxon>Burkholderiales</taxon>
        <taxon>Burkholderiaceae</taxon>
        <taxon>Caballeronia</taxon>
    </lineage>
</organism>
<dbReference type="Pfam" id="PF06744">
    <property type="entry name" value="IcmF_C"/>
    <property type="match status" value="1"/>
</dbReference>
<protein>
    <submittedName>
        <fullName evidence="5">ImcF domain-containing protein</fullName>
    </submittedName>
</protein>
<evidence type="ECO:0000313" key="5">
    <source>
        <dbReference type="EMBL" id="SAL38370.1"/>
    </source>
</evidence>
<evidence type="ECO:0000256" key="1">
    <source>
        <dbReference type="SAM" id="Phobius"/>
    </source>
</evidence>
<name>A0A158H3Q5_9BURK</name>
<dbReference type="InterPro" id="IPR053156">
    <property type="entry name" value="T6SS_TssM-like"/>
</dbReference>
<dbReference type="Pfam" id="PF21070">
    <property type="entry name" value="IcmF_helical"/>
    <property type="match status" value="1"/>
</dbReference>
<proteinExistence type="predicted"/>
<dbReference type="Pfam" id="PF06761">
    <property type="entry name" value="IcmF-related"/>
    <property type="match status" value="1"/>
</dbReference>